<dbReference type="EMBL" id="JAMFLZ010000001">
    <property type="protein sequence ID" value="MCL6294017.1"/>
    <property type="molecule type" value="Genomic_DNA"/>
</dbReference>
<dbReference type="RefSeq" id="WP_249972022.1">
    <property type="nucleotide sequence ID" value="NZ_JAMFLZ010000001.1"/>
</dbReference>
<reference evidence="4" key="1">
    <citation type="submission" date="2022-05" db="EMBL/GenBank/DDBJ databases">
        <authorList>
            <person name="Park J.-S."/>
        </authorList>
    </citation>
    <scope>NUCLEOTIDE SEQUENCE</scope>
    <source>
        <strain evidence="4">2012CJ34-3</strain>
    </source>
</reference>
<evidence type="ECO:0000256" key="1">
    <source>
        <dbReference type="ARBA" id="ARBA00009477"/>
    </source>
</evidence>
<sequence>MKNITNLCIIILLVVFSCAEEKKTVEKFVRPVKYQEVSYLGGGKIRTFSGTAQTDKIIKLSFRNTGIITQYDIKLGQKVKKGQLLSKLDNVQSRLSYEQSLTDLNSAASQMNTAKLSLNRVRSLYEKGSSSLSDFEAAKNAYKTAQQSHESAKRGVSIQQEQIRFGYLYAPEDGVIAAVNSEVDENVNPGDPVATLNAGRDMEITLGIPESVINGVKQDMVVDVDFSSLPNKKFKAKVTEIAPAVDANTSTYPVRVTIVNPSDEIKSGMAANITFDFGDSKNDKTILVVPANAVGEDSNGRFVFLVEEAGEITKVKKQQITIGDLTNEGFEIKSGLKAGQKIATAGLQTLLDGQEVRLQ</sequence>
<name>A0ABT0QAL0_9FLAO</name>
<protein>
    <submittedName>
        <fullName evidence="4">Efflux RND transporter periplasmic adaptor subunit</fullName>
    </submittedName>
</protein>
<feature type="domain" description="Multidrug resistance protein MdtA-like C-terminal permuted SH3" evidence="3">
    <location>
        <begin position="287"/>
        <end position="349"/>
    </location>
</feature>
<dbReference type="Pfam" id="PF25954">
    <property type="entry name" value="Beta-barrel_RND_2"/>
    <property type="match status" value="1"/>
</dbReference>
<keyword evidence="5" id="KW-1185">Reference proteome</keyword>
<dbReference type="InterPro" id="IPR058627">
    <property type="entry name" value="MdtA-like_C"/>
</dbReference>
<dbReference type="Pfam" id="PF25967">
    <property type="entry name" value="RND-MFP_C"/>
    <property type="match status" value="1"/>
</dbReference>
<comment type="similarity">
    <text evidence="1">Belongs to the membrane fusion protein (MFP) (TC 8.A.1) family.</text>
</comment>
<comment type="caution">
    <text evidence="4">The sequence shown here is derived from an EMBL/GenBank/DDBJ whole genome shotgun (WGS) entry which is preliminary data.</text>
</comment>
<dbReference type="InterPro" id="IPR058792">
    <property type="entry name" value="Beta-barrel_RND_2"/>
</dbReference>
<evidence type="ECO:0000313" key="5">
    <source>
        <dbReference type="Proteomes" id="UP001165381"/>
    </source>
</evidence>
<gene>
    <name evidence="4" type="ORF">M3P09_03370</name>
</gene>
<dbReference type="PROSITE" id="PS51257">
    <property type="entry name" value="PROKAR_LIPOPROTEIN"/>
    <property type="match status" value="1"/>
</dbReference>
<accession>A0ABT0QAL0</accession>
<dbReference type="Gene3D" id="2.40.420.20">
    <property type="match status" value="1"/>
</dbReference>
<dbReference type="SUPFAM" id="SSF111369">
    <property type="entry name" value="HlyD-like secretion proteins"/>
    <property type="match status" value="1"/>
</dbReference>
<dbReference type="PANTHER" id="PTHR30469">
    <property type="entry name" value="MULTIDRUG RESISTANCE PROTEIN MDTA"/>
    <property type="match status" value="1"/>
</dbReference>
<evidence type="ECO:0000259" key="2">
    <source>
        <dbReference type="Pfam" id="PF25954"/>
    </source>
</evidence>
<dbReference type="Gene3D" id="2.40.50.100">
    <property type="match status" value="1"/>
</dbReference>
<dbReference type="InterPro" id="IPR006143">
    <property type="entry name" value="RND_pump_MFP"/>
</dbReference>
<dbReference type="Gene3D" id="1.10.287.470">
    <property type="entry name" value="Helix hairpin bin"/>
    <property type="match status" value="1"/>
</dbReference>
<evidence type="ECO:0000313" key="4">
    <source>
        <dbReference type="EMBL" id="MCL6294017.1"/>
    </source>
</evidence>
<organism evidence="4 5">
    <name type="scientific">Jejuia spongiicola</name>
    <dbReference type="NCBI Taxonomy" id="2942207"/>
    <lineage>
        <taxon>Bacteria</taxon>
        <taxon>Pseudomonadati</taxon>
        <taxon>Bacteroidota</taxon>
        <taxon>Flavobacteriia</taxon>
        <taxon>Flavobacteriales</taxon>
        <taxon>Flavobacteriaceae</taxon>
        <taxon>Jejuia</taxon>
    </lineage>
</organism>
<proteinExistence type="inferred from homology"/>
<feature type="domain" description="CusB-like beta-barrel" evidence="2">
    <location>
        <begin position="206"/>
        <end position="275"/>
    </location>
</feature>
<dbReference type="Gene3D" id="2.40.30.170">
    <property type="match status" value="1"/>
</dbReference>
<dbReference type="Proteomes" id="UP001165381">
    <property type="component" value="Unassembled WGS sequence"/>
</dbReference>
<dbReference type="NCBIfam" id="TIGR01730">
    <property type="entry name" value="RND_mfp"/>
    <property type="match status" value="1"/>
</dbReference>
<evidence type="ECO:0000259" key="3">
    <source>
        <dbReference type="Pfam" id="PF25967"/>
    </source>
</evidence>